<evidence type="ECO:0000256" key="4">
    <source>
        <dbReference type="ARBA" id="ARBA00022759"/>
    </source>
</evidence>
<keyword evidence="3" id="KW-0540">Nuclease</keyword>
<keyword evidence="2" id="KW-0819">tRNA processing</keyword>
<evidence type="ECO:0000256" key="7">
    <source>
        <dbReference type="NCBIfam" id="TIGR00188"/>
    </source>
</evidence>
<dbReference type="STRING" id="1036181.SAMN05421756_11910"/>
<dbReference type="GO" id="GO:0042781">
    <property type="term" value="F:3'-tRNA processing endoribonuclease activity"/>
    <property type="evidence" value="ECO:0007669"/>
    <property type="project" value="TreeGrafter"/>
</dbReference>
<dbReference type="InterPro" id="IPR020539">
    <property type="entry name" value="RNase_P_CS"/>
</dbReference>
<dbReference type="PROSITE" id="PS00648">
    <property type="entry name" value="RIBONUCLEASE_P"/>
    <property type="match status" value="1"/>
</dbReference>
<organism evidence="8 9">
    <name type="scientific">Microlunatus flavus</name>
    <dbReference type="NCBI Taxonomy" id="1036181"/>
    <lineage>
        <taxon>Bacteria</taxon>
        <taxon>Bacillati</taxon>
        <taxon>Actinomycetota</taxon>
        <taxon>Actinomycetes</taxon>
        <taxon>Propionibacteriales</taxon>
        <taxon>Propionibacteriaceae</taxon>
        <taxon>Microlunatus</taxon>
    </lineage>
</organism>
<dbReference type="GO" id="GO:0004526">
    <property type="term" value="F:ribonuclease P activity"/>
    <property type="evidence" value="ECO:0007669"/>
    <property type="project" value="UniProtKB-UniRule"/>
</dbReference>
<dbReference type="Proteomes" id="UP000198504">
    <property type="component" value="Unassembled WGS sequence"/>
</dbReference>
<dbReference type="Gene3D" id="3.30.230.10">
    <property type="match status" value="1"/>
</dbReference>
<dbReference type="SUPFAM" id="SSF54211">
    <property type="entry name" value="Ribosomal protein S5 domain 2-like"/>
    <property type="match status" value="1"/>
</dbReference>
<reference evidence="9" key="1">
    <citation type="submission" date="2016-10" db="EMBL/GenBank/DDBJ databases">
        <authorList>
            <person name="Varghese N."/>
            <person name="Submissions S."/>
        </authorList>
    </citation>
    <scope>NUCLEOTIDE SEQUENCE [LARGE SCALE GENOMIC DNA]</scope>
    <source>
        <strain evidence="9">CGMCC 4.6856</strain>
    </source>
</reference>
<dbReference type="GO" id="GO:0030677">
    <property type="term" value="C:ribonuclease P complex"/>
    <property type="evidence" value="ECO:0007669"/>
    <property type="project" value="TreeGrafter"/>
</dbReference>
<protein>
    <recommendedName>
        <fullName evidence="7">Ribonuclease P protein component</fullName>
        <ecNumber evidence="7">3.1.26.5</ecNumber>
    </recommendedName>
</protein>
<keyword evidence="4" id="KW-0255">Endonuclease</keyword>
<dbReference type="InterPro" id="IPR020568">
    <property type="entry name" value="Ribosomal_Su5_D2-typ_SF"/>
</dbReference>
<evidence type="ECO:0000256" key="3">
    <source>
        <dbReference type="ARBA" id="ARBA00022722"/>
    </source>
</evidence>
<dbReference type="InterPro" id="IPR000100">
    <property type="entry name" value="RNase_P"/>
</dbReference>
<dbReference type="PANTHER" id="PTHR33992:SF1">
    <property type="entry name" value="RIBONUCLEASE P PROTEIN COMPONENT"/>
    <property type="match status" value="1"/>
</dbReference>
<keyword evidence="9" id="KW-1185">Reference proteome</keyword>
<sequence length="91" mass="9545">MVHATTGAVPQSRVGFVVSKAVGGAVVRNRVKRRLRHLVAAELGATTSPRDVVVRALPGAASAPARLGDDLSSAWRQVMHRLSPGSTRAQP</sequence>
<comment type="function">
    <text evidence="1">RNaseP catalyzes the removal of the 5'-leader sequence from pre-tRNA to produce the mature 5'-terminus. It can also cleave other RNA substrates such as 4.5S RNA. The protein component plays an auxiliary but essential role in vivo by binding to the 5'-leader sequence and broadening the substrate specificity of the ribozyme.</text>
</comment>
<dbReference type="GO" id="GO:0000049">
    <property type="term" value="F:tRNA binding"/>
    <property type="evidence" value="ECO:0007669"/>
    <property type="project" value="InterPro"/>
</dbReference>
<dbReference type="AlphaFoldDB" id="A0A1H9NRF8"/>
<gene>
    <name evidence="8" type="ORF">SAMN05421756_11910</name>
</gene>
<dbReference type="EC" id="3.1.26.5" evidence="7"/>
<evidence type="ECO:0000256" key="5">
    <source>
        <dbReference type="ARBA" id="ARBA00022801"/>
    </source>
</evidence>
<evidence type="ECO:0000256" key="1">
    <source>
        <dbReference type="ARBA" id="ARBA00002663"/>
    </source>
</evidence>
<evidence type="ECO:0000313" key="9">
    <source>
        <dbReference type="Proteomes" id="UP000198504"/>
    </source>
</evidence>
<dbReference type="NCBIfam" id="TIGR00188">
    <property type="entry name" value="rnpA"/>
    <property type="match status" value="1"/>
</dbReference>
<evidence type="ECO:0000256" key="2">
    <source>
        <dbReference type="ARBA" id="ARBA00022694"/>
    </source>
</evidence>
<evidence type="ECO:0000313" key="8">
    <source>
        <dbReference type="EMBL" id="SER38337.1"/>
    </source>
</evidence>
<accession>A0A1H9NRF8</accession>
<keyword evidence="5" id="KW-0378">Hydrolase</keyword>
<name>A0A1H9NRF8_9ACTN</name>
<dbReference type="InterPro" id="IPR014721">
    <property type="entry name" value="Ribsml_uS5_D2-typ_fold_subgr"/>
</dbReference>
<dbReference type="PANTHER" id="PTHR33992">
    <property type="entry name" value="RIBONUCLEASE P PROTEIN COMPONENT"/>
    <property type="match status" value="1"/>
</dbReference>
<dbReference type="Pfam" id="PF00825">
    <property type="entry name" value="Ribonuclease_P"/>
    <property type="match status" value="1"/>
</dbReference>
<evidence type="ECO:0000256" key="6">
    <source>
        <dbReference type="ARBA" id="ARBA00022884"/>
    </source>
</evidence>
<proteinExistence type="predicted"/>
<keyword evidence="6" id="KW-0694">RNA-binding</keyword>
<dbReference type="EMBL" id="FOFA01000019">
    <property type="protein sequence ID" value="SER38337.1"/>
    <property type="molecule type" value="Genomic_DNA"/>
</dbReference>